<dbReference type="InterPro" id="IPR001810">
    <property type="entry name" value="F-box_dom"/>
</dbReference>
<reference evidence="2 3" key="1">
    <citation type="journal article" date="2024" name="G3 (Bethesda)">
        <title>Genome assembly of Hibiscus sabdariffa L. provides insights into metabolisms of medicinal natural products.</title>
        <authorList>
            <person name="Kim T."/>
        </authorList>
    </citation>
    <scope>NUCLEOTIDE SEQUENCE [LARGE SCALE GENOMIC DNA]</scope>
    <source>
        <strain evidence="2">TK-2024</strain>
        <tissue evidence="2">Old leaves</tissue>
    </source>
</reference>
<feature type="domain" description="F-box" evidence="1">
    <location>
        <begin position="12"/>
        <end position="52"/>
    </location>
</feature>
<proteinExistence type="predicted"/>
<dbReference type="EMBL" id="JBBPBN010000010">
    <property type="protein sequence ID" value="KAK9030061.1"/>
    <property type="molecule type" value="Genomic_DNA"/>
</dbReference>
<gene>
    <name evidence="2" type="ORF">V6N11_031497</name>
</gene>
<dbReference type="SMART" id="SM00256">
    <property type="entry name" value="FBOX"/>
    <property type="match status" value="1"/>
</dbReference>
<dbReference type="PANTHER" id="PTHR31111">
    <property type="entry name" value="BNAA05G37150D PROTEIN-RELATED"/>
    <property type="match status" value="1"/>
</dbReference>
<evidence type="ECO:0000313" key="2">
    <source>
        <dbReference type="EMBL" id="KAK9030061.1"/>
    </source>
</evidence>
<protein>
    <recommendedName>
        <fullName evidence="1">F-box domain-containing protein</fullName>
    </recommendedName>
</protein>
<accession>A0ABR2SXU3</accession>
<dbReference type="Gene3D" id="1.20.1280.50">
    <property type="match status" value="1"/>
</dbReference>
<name>A0ABR2SXU3_9ROSI</name>
<dbReference type="Pfam" id="PF00646">
    <property type="entry name" value="F-box"/>
    <property type="match status" value="1"/>
</dbReference>
<evidence type="ECO:0000313" key="3">
    <source>
        <dbReference type="Proteomes" id="UP001396334"/>
    </source>
</evidence>
<keyword evidence="3" id="KW-1185">Reference proteome</keyword>
<evidence type="ECO:0000259" key="1">
    <source>
        <dbReference type="SMART" id="SM00256"/>
    </source>
</evidence>
<sequence>MQGLSKTGRTDLLEVLVLEILSKLPVKSLTRFRCVCRPWSSSFQTPLFTTKHLQNNLRNNNLNLFHKGFCGDTRDGVHFFSQLSTEKGQNFSGKQNFHLPFSGKGWSYLAVDDPCNGILCLAGDRDKVALLIWFSFSRFH</sequence>
<dbReference type="InterPro" id="IPR036047">
    <property type="entry name" value="F-box-like_dom_sf"/>
</dbReference>
<dbReference type="Proteomes" id="UP001396334">
    <property type="component" value="Unassembled WGS sequence"/>
</dbReference>
<organism evidence="2 3">
    <name type="scientific">Hibiscus sabdariffa</name>
    <name type="common">roselle</name>
    <dbReference type="NCBI Taxonomy" id="183260"/>
    <lineage>
        <taxon>Eukaryota</taxon>
        <taxon>Viridiplantae</taxon>
        <taxon>Streptophyta</taxon>
        <taxon>Embryophyta</taxon>
        <taxon>Tracheophyta</taxon>
        <taxon>Spermatophyta</taxon>
        <taxon>Magnoliopsida</taxon>
        <taxon>eudicotyledons</taxon>
        <taxon>Gunneridae</taxon>
        <taxon>Pentapetalae</taxon>
        <taxon>rosids</taxon>
        <taxon>malvids</taxon>
        <taxon>Malvales</taxon>
        <taxon>Malvaceae</taxon>
        <taxon>Malvoideae</taxon>
        <taxon>Hibiscus</taxon>
    </lineage>
</organism>
<comment type="caution">
    <text evidence="2">The sequence shown here is derived from an EMBL/GenBank/DDBJ whole genome shotgun (WGS) entry which is preliminary data.</text>
</comment>
<dbReference type="PANTHER" id="PTHR31111:SF136">
    <property type="entry name" value="F-BOX ASSOCIATED DOMAIN-CONTAINING PROTEIN"/>
    <property type="match status" value="1"/>
</dbReference>
<dbReference type="SUPFAM" id="SSF81383">
    <property type="entry name" value="F-box domain"/>
    <property type="match status" value="1"/>
</dbReference>